<keyword evidence="1" id="KW-0472">Membrane</keyword>
<dbReference type="InterPro" id="IPR021320">
    <property type="entry name" value="DUF2905"/>
</dbReference>
<feature type="transmembrane region" description="Helical" evidence="1">
    <location>
        <begin position="47"/>
        <end position="68"/>
    </location>
</feature>
<evidence type="ECO:0000313" key="5">
    <source>
        <dbReference type="Proteomes" id="UP000255230"/>
    </source>
</evidence>
<dbReference type="PANTHER" id="PTHR36443:SF1">
    <property type="entry name" value="BSR5223 PROTEIN"/>
    <property type="match status" value="1"/>
</dbReference>
<dbReference type="Proteomes" id="UP000255230">
    <property type="component" value="Unassembled WGS sequence"/>
</dbReference>
<reference evidence="3 5" key="2">
    <citation type="submission" date="2018-06" db="EMBL/GenBank/DDBJ databases">
        <authorList>
            <consortium name="Pathogen Informatics"/>
            <person name="Doyle S."/>
        </authorList>
    </citation>
    <scope>NUCLEOTIDE SEQUENCE [LARGE SCALE GENOMIC DNA]</scope>
    <source>
        <strain evidence="3 5">NCTC10465</strain>
    </source>
</reference>
<evidence type="ECO:0000313" key="3">
    <source>
        <dbReference type="EMBL" id="STY97014.1"/>
    </source>
</evidence>
<keyword evidence="1" id="KW-1133">Transmembrane helix</keyword>
<accession>A0A120KQU0</accession>
<sequence length="70" mass="7945">MAKIFIGIGILFLIIGLIYLFFPNAFSWFGRMPGDVNYRSEGGGFSFHFPIVTMIIVSIILTIILNLFNR</sequence>
<dbReference type="PANTHER" id="PTHR36443">
    <property type="entry name" value="BSR5223 PROTEIN"/>
    <property type="match status" value="1"/>
</dbReference>
<dbReference type="Pfam" id="PF11146">
    <property type="entry name" value="DUF2905"/>
    <property type="match status" value="1"/>
</dbReference>
<proteinExistence type="predicted"/>
<evidence type="ECO:0000313" key="2">
    <source>
        <dbReference type="EMBL" id="OBX61707.1"/>
    </source>
</evidence>
<dbReference type="GeneID" id="35778658"/>
<evidence type="ECO:0000256" key="1">
    <source>
        <dbReference type="SAM" id="Phobius"/>
    </source>
</evidence>
<dbReference type="EMBL" id="LZMT01000038">
    <property type="protein sequence ID" value="OBX61707.1"/>
    <property type="molecule type" value="Genomic_DNA"/>
</dbReference>
<keyword evidence="1" id="KW-0812">Transmembrane</keyword>
<dbReference type="RefSeq" id="WP_007115869.1">
    <property type="nucleotide sequence ID" value="NZ_CBCRZU010000029.1"/>
</dbReference>
<protein>
    <submittedName>
        <fullName evidence="3">Protein of uncharacterized function (DUF2905)</fullName>
    </submittedName>
</protein>
<organism evidence="3 5">
    <name type="scientific">Faucicola osloensis</name>
    <name type="common">Moraxella osloensis</name>
    <dbReference type="NCBI Taxonomy" id="34062"/>
    <lineage>
        <taxon>Bacteria</taxon>
        <taxon>Pseudomonadati</taxon>
        <taxon>Pseudomonadota</taxon>
        <taxon>Gammaproteobacteria</taxon>
        <taxon>Moraxellales</taxon>
        <taxon>Moraxellaceae</taxon>
        <taxon>Faucicola</taxon>
    </lineage>
</organism>
<feature type="transmembrane region" description="Helical" evidence="1">
    <location>
        <begin position="5"/>
        <end position="27"/>
    </location>
</feature>
<evidence type="ECO:0000313" key="4">
    <source>
        <dbReference type="Proteomes" id="UP000092509"/>
    </source>
</evidence>
<dbReference type="KEGG" id="mos:AXE82_03395"/>
<dbReference type="EMBL" id="UGPY01000001">
    <property type="protein sequence ID" value="STY97014.1"/>
    <property type="molecule type" value="Genomic_DNA"/>
</dbReference>
<dbReference type="AlphaFoldDB" id="A0A120KQU0"/>
<name>A0A120KQU0_FAUOS</name>
<gene>
    <name evidence="2" type="ORF">A9299_11535</name>
    <name evidence="3" type="ORF">NCTC10465_00786</name>
</gene>
<reference evidence="2 4" key="1">
    <citation type="submission" date="2016-06" db="EMBL/GenBank/DDBJ databases">
        <title>Draft genome of Moraxella osloensis CCUG 67237.</title>
        <authorList>
            <person name="Salva-Serra F."/>
            <person name="Engstrom-Jakobsson H."/>
            <person name="Thorell K."/>
            <person name="Gonzales-Siles L."/>
            <person name="Karlsson R."/>
            <person name="Boulund F."/>
            <person name="Engstrand L."/>
            <person name="Kristiansson E."/>
            <person name="Moore E."/>
        </authorList>
    </citation>
    <scope>NUCLEOTIDE SEQUENCE [LARGE SCALE GENOMIC DNA]</scope>
    <source>
        <strain evidence="2 4">CCUG 67237</strain>
    </source>
</reference>
<keyword evidence="5" id="KW-1185">Reference proteome</keyword>